<dbReference type="InterPro" id="IPR036412">
    <property type="entry name" value="HAD-like_sf"/>
</dbReference>
<feature type="region of interest" description="Histidinol-phosphatase" evidence="12">
    <location>
        <begin position="1"/>
        <end position="187"/>
    </location>
</feature>
<dbReference type="InterPro" id="IPR006549">
    <property type="entry name" value="HAD-SF_hydro_IIIA"/>
</dbReference>
<keyword evidence="8 12" id="KW-0368">Histidine biosynthesis</keyword>
<keyword evidence="14" id="KW-1185">Reference proteome</keyword>
<evidence type="ECO:0000256" key="8">
    <source>
        <dbReference type="ARBA" id="ARBA00023102"/>
    </source>
</evidence>
<keyword evidence="4 12" id="KW-0028">Amino-acid biosynthesis</keyword>
<comment type="similarity">
    <text evidence="12">In the N-terminal section; belongs to the histidinol-phosphatase family.</text>
</comment>
<comment type="catalytic activity">
    <reaction evidence="11 12">
        <text>L-histidinol phosphate + H2O = L-histidinol + phosphate</text>
        <dbReference type="Rhea" id="RHEA:14465"/>
        <dbReference type="ChEBI" id="CHEBI:15377"/>
        <dbReference type="ChEBI" id="CHEBI:43474"/>
        <dbReference type="ChEBI" id="CHEBI:57699"/>
        <dbReference type="ChEBI" id="CHEBI:57980"/>
        <dbReference type="EC" id="3.1.3.15"/>
    </reaction>
</comment>
<dbReference type="PROSITE" id="PS00955">
    <property type="entry name" value="IGP_DEHYDRATASE_2"/>
    <property type="match status" value="1"/>
</dbReference>
<evidence type="ECO:0000256" key="5">
    <source>
        <dbReference type="ARBA" id="ARBA00022723"/>
    </source>
</evidence>
<evidence type="ECO:0000256" key="2">
    <source>
        <dbReference type="ARBA" id="ARBA00005047"/>
    </source>
</evidence>
<accession>A0A1H7WPC9</accession>
<comment type="pathway">
    <text evidence="12">Amino-acid biosynthesis; L-histidine biosynthesis; L-histidine from 5-phospho-alpha-D-ribose 1-diphosphate: step 8/9.</text>
</comment>
<keyword evidence="3 12" id="KW-0963">Cytoplasm</keyword>
<dbReference type="GO" id="GO:0004424">
    <property type="term" value="F:imidazoleglycerol-phosphate dehydratase activity"/>
    <property type="evidence" value="ECO:0007669"/>
    <property type="project" value="UniProtKB-UniRule"/>
</dbReference>
<name>A0A1H7WPC9_9BACT</name>
<gene>
    <name evidence="12" type="primary">hisB</name>
    <name evidence="13" type="ORF">SAMN04488505_103745</name>
</gene>
<keyword evidence="10 12" id="KW-0511">Multifunctional enzyme</keyword>
<dbReference type="InterPro" id="IPR020566">
    <property type="entry name" value="His_synth_bifunc_HisB"/>
</dbReference>
<feature type="active site" description="Nucleophile" evidence="12">
    <location>
        <position position="8"/>
    </location>
</feature>
<comment type="caution">
    <text evidence="12">Lacks conserved residue(s) required for the propagation of feature annotation.</text>
</comment>
<dbReference type="InterPro" id="IPR023214">
    <property type="entry name" value="HAD_sf"/>
</dbReference>
<dbReference type="InterPro" id="IPR020568">
    <property type="entry name" value="Ribosomal_Su5_D2-typ_SF"/>
</dbReference>
<keyword evidence="9 12" id="KW-0456">Lyase</keyword>
<evidence type="ECO:0000313" key="14">
    <source>
        <dbReference type="Proteomes" id="UP000198984"/>
    </source>
</evidence>
<protein>
    <recommendedName>
        <fullName evidence="12">Histidine biosynthesis bifunctional protein HisB</fullName>
    </recommendedName>
    <domain>
        <recommendedName>
            <fullName evidence="12">Histidinol-phosphatase</fullName>
            <ecNumber evidence="12">3.1.3.15</ecNumber>
        </recommendedName>
    </domain>
    <domain>
        <recommendedName>
            <fullName evidence="12">Imidazoleglycerol-phosphate dehydratase</fullName>
            <shortName evidence="12">IGPD</shortName>
            <ecNumber evidence="12">4.2.1.19</ecNumber>
        </recommendedName>
    </domain>
</protein>
<evidence type="ECO:0000256" key="3">
    <source>
        <dbReference type="ARBA" id="ARBA00022490"/>
    </source>
</evidence>
<feature type="binding site" evidence="12">
    <location>
        <position position="8"/>
    </location>
    <ligand>
        <name>Mg(2+)</name>
        <dbReference type="ChEBI" id="CHEBI:18420"/>
    </ligand>
</feature>
<dbReference type="InterPro" id="IPR020565">
    <property type="entry name" value="ImidazoleglycerP_deHydtase_CS"/>
</dbReference>
<dbReference type="NCBIfam" id="NF003937">
    <property type="entry name" value="PRK05446.1"/>
    <property type="match status" value="1"/>
</dbReference>
<evidence type="ECO:0000256" key="6">
    <source>
        <dbReference type="ARBA" id="ARBA00022801"/>
    </source>
</evidence>
<dbReference type="GO" id="GO:0005737">
    <property type="term" value="C:cytoplasm"/>
    <property type="evidence" value="ECO:0007669"/>
    <property type="project" value="UniProtKB-SubCell"/>
</dbReference>
<feature type="region of interest" description="Imidazoleglycerol-phosphate dehydratase" evidence="12">
    <location>
        <begin position="188"/>
        <end position="378"/>
    </location>
</feature>
<dbReference type="PANTHER" id="PTHR23133">
    <property type="entry name" value="IMIDAZOLEGLYCEROL-PHOSPHATE DEHYDRATASE HIS7"/>
    <property type="match status" value="1"/>
</dbReference>
<dbReference type="OrthoDB" id="9790411at2"/>
<sequence length="378" mass="42493">MKRVLFIDRDGTLIKEVPPTYQIDTLEKIEYYPKVFTYMVKIATELDYELVMVTNQDGMGTESFPEAHFWLVQNKIIQAFENEGVVFKAIHVDRTFPHENAPTRKPGIGMLTQYFSADYDLANSFVIGDRITDVQLAKNLGAKAIWMNEGTGLGSAEIKDAAAALQPVIALESTDWAKIYEFLKLGLRTVTHTRTTKETDISIALNLDGKGQAHIETGLGFFDHMLEQIARHGNIDLTIKAKGDLHIDEHHTIEDTGLALGEAMAKALADKRGMERYGFCLPMDDCLAQVAIDFGGRNWLVWDAKFNREKIGEMPTEMFFHFFKSFSDAAKCNLNIKAEGENEHHKIEAIFKAFAKAVKMAVRRDPSNLQLPSTKGVL</sequence>
<dbReference type="InterPro" id="IPR006543">
    <property type="entry name" value="Histidinol-phos"/>
</dbReference>
<dbReference type="EC" id="4.2.1.19" evidence="12"/>
<evidence type="ECO:0000256" key="1">
    <source>
        <dbReference type="ARBA" id="ARBA00001946"/>
    </source>
</evidence>
<evidence type="ECO:0000256" key="7">
    <source>
        <dbReference type="ARBA" id="ARBA00022842"/>
    </source>
</evidence>
<feature type="active site" description="Proton donor" evidence="12">
    <location>
        <position position="10"/>
    </location>
</feature>
<dbReference type="Pfam" id="PF13242">
    <property type="entry name" value="Hydrolase_like"/>
    <property type="match status" value="1"/>
</dbReference>
<dbReference type="InterPro" id="IPR000807">
    <property type="entry name" value="ImidazoleglycerolP_deHydtase"/>
</dbReference>
<comment type="pathway">
    <text evidence="2 12">Amino-acid biosynthesis; L-histidine biosynthesis; L-histidine from 5-phospho-alpha-D-ribose 1-diphosphate: step 6/9.</text>
</comment>
<comment type="cofactor">
    <cofactor evidence="1 12">
        <name>Mg(2+)</name>
        <dbReference type="ChEBI" id="CHEBI:18420"/>
    </cofactor>
</comment>
<dbReference type="EMBL" id="FOBB01000003">
    <property type="protein sequence ID" value="SEM23340.1"/>
    <property type="molecule type" value="Genomic_DNA"/>
</dbReference>
<evidence type="ECO:0000256" key="9">
    <source>
        <dbReference type="ARBA" id="ARBA00023239"/>
    </source>
</evidence>
<dbReference type="CDD" id="cd07914">
    <property type="entry name" value="IGPD"/>
    <property type="match status" value="1"/>
</dbReference>
<dbReference type="HAMAP" id="MF_00076">
    <property type="entry name" value="HisB"/>
    <property type="match status" value="1"/>
</dbReference>
<dbReference type="InterPro" id="IPR005954">
    <property type="entry name" value="HisB_N"/>
</dbReference>
<comment type="similarity">
    <text evidence="12">In the C-terminal section; belongs to the imidazoleglycerol-phosphate dehydratase family.</text>
</comment>
<dbReference type="FunFam" id="3.30.230.40:FF:000001">
    <property type="entry name" value="Imidazoleglycerol-phosphate dehydratase HisB"/>
    <property type="match status" value="1"/>
</dbReference>
<dbReference type="PANTHER" id="PTHR23133:SF2">
    <property type="entry name" value="IMIDAZOLEGLYCEROL-PHOSPHATE DEHYDRATASE"/>
    <property type="match status" value="1"/>
</dbReference>
<dbReference type="EC" id="3.1.3.15" evidence="12"/>
<evidence type="ECO:0000256" key="10">
    <source>
        <dbReference type="ARBA" id="ARBA00023268"/>
    </source>
</evidence>
<comment type="subcellular location">
    <subcellularLocation>
        <location evidence="12">Cytoplasm</location>
    </subcellularLocation>
</comment>
<dbReference type="NCBIfam" id="TIGR01662">
    <property type="entry name" value="HAD-SF-IIIA"/>
    <property type="match status" value="1"/>
</dbReference>
<dbReference type="Pfam" id="PF00475">
    <property type="entry name" value="IGPD"/>
    <property type="match status" value="1"/>
</dbReference>
<dbReference type="NCBIfam" id="TIGR01261">
    <property type="entry name" value="hisB_Nterm"/>
    <property type="match status" value="1"/>
</dbReference>
<keyword evidence="7 12" id="KW-0460">Magnesium</keyword>
<keyword evidence="6 12" id="KW-0378">Hydrolase</keyword>
<dbReference type="STRING" id="573321.SAMN04488505_103745"/>
<dbReference type="NCBIfam" id="NF002114">
    <property type="entry name" value="PRK00951.2-4"/>
    <property type="match status" value="1"/>
</dbReference>
<dbReference type="SUPFAM" id="SSF56784">
    <property type="entry name" value="HAD-like"/>
    <property type="match status" value="1"/>
</dbReference>
<dbReference type="SUPFAM" id="SSF54211">
    <property type="entry name" value="Ribosomal protein S5 domain 2-like"/>
    <property type="match status" value="2"/>
</dbReference>
<evidence type="ECO:0000256" key="11">
    <source>
        <dbReference type="ARBA" id="ARBA00049158"/>
    </source>
</evidence>
<dbReference type="Gene3D" id="3.30.230.40">
    <property type="entry name" value="Imidazole glycerol phosphate dehydratase, domain 1"/>
    <property type="match status" value="2"/>
</dbReference>
<dbReference type="AlphaFoldDB" id="A0A1H7WPC9"/>
<dbReference type="NCBIfam" id="TIGR01656">
    <property type="entry name" value="Histidinol-ppas"/>
    <property type="match status" value="1"/>
</dbReference>
<comment type="catalytic activity">
    <reaction evidence="12">
        <text>D-erythro-1-(imidazol-4-yl)glycerol 3-phosphate = 3-(imidazol-4-yl)-2-oxopropyl phosphate + H2O</text>
        <dbReference type="Rhea" id="RHEA:11040"/>
        <dbReference type="ChEBI" id="CHEBI:15377"/>
        <dbReference type="ChEBI" id="CHEBI:57766"/>
        <dbReference type="ChEBI" id="CHEBI:58278"/>
        <dbReference type="EC" id="4.2.1.19"/>
    </reaction>
</comment>
<dbReference type="NCBIfam" id="NF002111">
    <property type="entry name" value="PRK00951.2-1"/>
    <property type="match status" value="1"/>
</dbReference>
<feature type="binding site" evidence="12">
    <location>
        <position position="10"/>
    </location>
    <ligand>
        <name>Mg(2+)</name>
        <dbReference type="ChEBI" id="CHEBI:18420"/>
    </ligand>
</feature>
<evidence type="ECO:0000256" key="4">
    <source>
        <dbReference type="ARBA" id="ARBA00022605"/>
    </source>
</evidence>
<keyword evidence="5 12" id="KW-0479">Metal-binding</keyword>
<dbReference type="GO" id="GO:0004401">
    <property type="term" value="F:histidinol-phosphatase activity"/>
    <property type="evidence" value="ECO:0007669"/>
    <property type="project" value="UniProtKB-UniRule"/>
</dbReference>
<dbReference type="PROSITE" id="PS00954">
    <property type="entry name" value="IGP_DEHYDRATASE_1"/>
    <property type="match status" value="1"/>
</dbReference>
<dbReference type="FunFam" id="3.30.230.40:FF:000003">
    <property type="entry name" value="Imidazoleglycerol-phosphate dehydratase HisB"/>
    <property type="match status" value="1"/>
</dbReference>
<organism evidence="13 14">
    <name type="scientific">Chitinophaga rupis</name>
    <dbReference type="NCBI Taxonomy" id="573321"/>
    <lineage>
        <taxon>Bacteria</taxon>
        <taxon>Pseudomonadati</taxon>
        <taxon>Bacteroidota</taxon>
        <taxon>Chitinophagia</taxon>
        <taxon>Chitinophagales</taxon>
        <taxon>Chitinophagaceae</taxon>
        <taxon>Chitinophaga</taxon>
    </lineage>
</organism>
<dbReference type="RefSeq" id="WP_089914108.1">
    <property type="nucleotide sequence ID" value="NZ_FOBB01000003.1"/>
</dbReference>
<dbReference type="UniPathway" id="UPA00031">
    <property type="reaction ID" value="UER00011"/>
</dbReference>
<dbReference type="GO" id="GO:0046872">
    <property type="term" value="F:metal ion binding"/>
    <property type="evidence" value="ECO:0007669"/>
    <property type="project" value="UniProtKB-KW"/>
</dbReference>
<dbReference type="Proteomes" id="UP000198984">
    <property type="component" value="Unassembled WGS sequence"/>
</dbReference>
<feature type="binding site" evidence="12">
    <location>
        <position position="129"/>
    </location>
    <ligand>
        <name>Mg(2+)</name>
        <dbReference type="ChEBI" id="CHEBI:18420"/>
    </ligand>
</feature>
<proteinExistence type="inferred from homology"/>
<dbReference type="Gene3D" id="3.40.50.1000">
    <property type="entry name" value="HAD superfamily/HAD-like"/>
    <property type="match status" value="1"/>
</dbReference>
<dbReference type="InterPro" id="IPR038494">
    <property type="entry name" value="IGPD_sf"/>
</dbReference>
<dbReference type="GO" id="GO:0000105">
    <property type="term" value="P:L-histidine biosynthetic process"/>
    <property type="evidence" value="ECO:0007669"/>
    <property type="project" value="UniProtKB-UniRule"/>
</dbReference>
<reference evidence="13 14" key="1">
    <citation type="submission" date="2016-10" db="EMBL/GenBank/DDBJ databases">
        <authorList>
            <person name="de Groot N.N."/>
        </authorList>
    </citation>
    <scope>NUCLEOTIDE SEQUENCE [LARGE SCALE GENOMIC DNA]</scope>
    <source>
        <strain evidence="13 14">DSM 21039</strain>
    </source>
</reference>
<dbReference type="HAMAP" id="MF_01022">
    <property type="entry name" value="Bifunc_HisB"/>
    <property type="match status" value="1"/>
</dbReference>
<evidence type="ECO:0000313" key="13">
    <source>
        <dbReference type="EMBL" id="SEM23340.1"/>
    </source>
</evidence>
<evidence type="ECO:0000256" key="12">
    <source>
        <dbReference type="HAMAP-Rule" id="MF_01022"/>
    </source>
</evidence>